<evidence type="ECO:0008006" key="2">
    <source>
        <dbReference type="Google" id="ProtNLM"/>
    </source>
</evidence>
<gene>
    <name evidence="1" type="ORF">S01H1_10372</name>
</gene>
<dbReference type="AlphaFoldDB" id="X0S5F9"/>
<feature type="non-terminal residue" evidence="1">
    <location>
        <position position="1"/>
    </location>
</feature>
<comment type="caution">
    <text evidence="1">The sequence shown here is derived from an EMBL/GenBank/DDBJ whole genome shotgun (WGS) entry which is preliminary data.</text>
</comment>
<evidence type="ECO:0000313" key="1">
    <source>
        <dbReference type="EMBL" id="GAF71167.1"/>
    </source>
</evidence>
<organism evidence="1">
    <name type="scientific">marine sediment metagenome</name>
    <dbReference type="NCBI Taxonomy" id="412755"/>
    <lineage>
        <taxon>unclassified sequences</taxon>
        <taxon>metagenomes</taxon>
        <taxon>ecological metagenomes</taxon>
    </lineage>
</organism>
<protein>
    <recommendedName>
        <fullName evidence="2">Phage major capsid protein</fullName>
    </recommendedName>
</protein>
<proteinExistence type="predicted"/>
<sequence length="139" mass="15361">GSAVTDQVLIDCVEDLDEAGAPEPNRVWGFDPSVKADLLKIDKFVRIDYFAGDTIPTGAFRKDVYGAPILITNNLTVKSTGNYGVYMHKDALAIIVQENMTVDRVEQPLKHQLTINTTALWGVGELREDWGLPVMTRLA</sequence>
<reference evidence="1" key="1">
    <citation type="journal article" date="2014" name="Front. Microbiol.">
        <title>High frequency of phylogenetically diverse reductive dehalogenase-homologous genes in deep subseafloor sedimentary metagenomes.</title>
        <authorList>
            <person name="Kawai M."/>
            <person name="Futagami T."/>
            <person name="Toyoda A."/>
            <person name="Takaki Y."/>
            <person name="Nishi S."/>
            <person name="Hori S."/>
            <person name="Arai W."/>
            <person name="Tsubouchi T."/>
            <person name="Morono Y."/>
            <person name="Uchiyama I."/>
            <person name="Ito T."/>
            <person name="Fujiyama A."/>
            <person name="Inagaki F."/>
            <person name="Takami H."/>
        </authorList>
    </citation>
    <scope>NUCLEOTIDE SEQUENCE</scope>
    <source>
        <strain evidence="1">Expedition CK06-06</strain>
    </source>
</reference>
<name>X0S5F9_9ZZZZ</name>
<dbReference type="EMBL" id="BARS01005295">
    <property type="protein sequence ID" value="GAF71167.1"/>
    <property type="molecule type" value="Genomic_DNA"/>
</dbReference>
<accession>X0S5F9</accession>